<proteinExistence type="predicted"/>
<evidence type="ECO:0000313" key="2">
    <source>
        <dbReference type="EMBL" id="KAF6988047.1"/>
    </source>
</evidence>
<evidence type="ECO:0000256" key="1">
    <source>
        <dbReference type="SAM" id="MobiDB-lite"/>
    </source>
</evidence>
<comment type="caution">
    <text evidence="2">The sequence shown here is derived from an EMBL/GenBank/DDBJ whole genome shotgun (WGS) entry which is preliminary data.</text>
</comment>
<dbReference type="AlphaFoldDB" id="A0A9R1DAC3"/>
<dbReference type="EMBL" id="CM022212">
    <property type="protein sequence ID" value="KAF6988047.1"/>
    <property type="molecule type" value="Genomic_DNA"/>
</dbReference>
<reference evidence="2" key="2">
    <citation type="submission" date="2020-03" db="EMBL/GenBank/DDBJ databases">
        <title>The second near-complete assembly of the hexaploid bread wheat (Triticum aestivum) genome.</title>
        <authorList>
            <person name="Zimin A.V."/>
            <person name="Puiu D."/>
            <person name="Shumante A."/>
            <person name="Alonge M."/>
            <person name="Salzberg S.L."/>
        </authorList>
    </citation>
    <scope>NUCLEOTIDE SEQUENCE</scope>
    <source>
        <tissue evidence="2">Leaf</tissue>
    </source>
</reference>
<reference evidence="2" key="1">
    <citation type="journal article" date="2017" name="Gigascience">
        <title>The first near-complete assembly of the hexaploid bread wheat genome, Triticum aestivum.</title>
        <authorList>
            <person name="Zimin A.V."/>
            <person name="Puiu D."/>
            <person name="Hall R."/>
            <person name="Kingan S."/>
            <person name="Clavijo B.J."/>
            <person name="Salzberg S.L."/>
        </authorList>
    </citation>
    <scope>NUCLEOTIDE SEQUENCE</scope>
    <source>
        <tissue evidence="2">Leaf</tissue>
    </source>
</reference>
<name>A0A9R1DAC3_WHEAT</name>
<accession>A0A9R1DAC3</accession>
<dbReference type="Proteomes" id="UP000815260">
    <property type="component" value="Chromosome 1B"/>
</dbReference>
<organism evidence="2">
    <name type="scientific">Triticum aestivum</name>
    <name type="common">Wheat</name>
    <dbReference type="NCBI Taxonomy" id="4565"/>
    <lineage>
        <taxon>Eukaryota</taxon>
        <taxon>Viridiplantae</taxon>
        <taxon>Streptophyta</taxon>
        <taxon>Embryophyta</taxon>
        <taxon>Tracheophyta</taxon>
        <taxon>Spermatophyta</taxon>
        <taxon>Magnoliopsida</taxon>
        <taxon>Liliopsida</taxon>
        <taxon>Poales</taxon>
        <taxon>Poaceae</taxon>
        <taxon>BOP clade</taxon>
        <taxon>Pooideae</taxon>
        <taxon>Triticodae</taxon>
        <taxon>Triticeae</taxon>
        <taxon>Triticinae</taxon>
        <taxon>Triticum</taxon>
    </lineage>
</organism>
<protein>
    <submittedName>
        <fullName evidence="2">Uncharacterized protein</fullName>
    </submittedName>
</protein>
<feature type="region of interest" description="Disordered" evidence="1">
    <location>
        <begin position="1"/>
        <end position="32"/>
    </location>
</feature>
<sequence length="32" mass="3120">AARSPLARLCSSASAAPSGRSMRGAARSRGCG</sequence>
<feature type="compositionally biased region" description="Low complexity" evidence="1">
    <location>
        <begin position="11"/>
        <end position="32"/>
    </location>
</feature>
<feature type="non-terminal residue" evidence="2">
    <location>
        <position position="1"/>
    </location>
</feature>
<feature type="non-terminal residue" evidence="2">
    <location>
        <position position="32"/>
    </location>
</feature>
<gene>
    <name evidence="2" type="ORF">CFC21_005633</name>
</gene>